<keyword evidence="5 9" id="KW-0012">Acyltransferase</keyword>
<proteinExistence type="predicted"/>
<dbReference type="Proteomes" id="UP001296706">
    <property type="component" value="Unassembled WGS sequence"/>
</dbReference>
<keyword evidence="7" id="KW-1133">Transmembrane helix</keyword>
<feature type="region of interest" description="Disordered" evidence="6">
    <location>
        <begin position="1"/>
        <end position="21"/>
    </location>
</feature>
<evidence type="ECO:0000256" key="7">
    <source>
        <dbReference type="SAM" id="Phobius"/>
    </source>
</evidence>
<keyword evidence="10" id="KW-1185">Reference proteome</keyword>
<keyword evidence="4" id="KW-0443">Lipid metabolism</keyword>
<dbReference type="PANTHER" id="PTHR10434:SF64">
    <property type="entry name" value="1-ACYL-SN-GLYCEROL-3-PHOSPHATE ACYLTRANSFERASE-RELATED"/>
    <property type="match status" value="1"/>
</dbReference>
<keyword evidence="3" id="KW-0808">Transferase</keyword>
<dbReference type="Pfam" id="PF01553">
    <property type="entry name" value="Acyltransferase"/>
    <property type="match status" value="1"/>
</dbReference>
<feature type="domain" description="Phospholipid/glycerol acyltransferase" evidence="8">
    <location>
        <begin position="104"/>
        <end position="216"/>
    </location>
</feature>
<reference evidence="9 10" key="1">
    <citation type="submission" date="2020-04" db="EMBL/GenBank/DDBJ databases">
        <authorList>
            <person name="Klaysubun C."/>
            <person name="Duangmal K."/>
            <person name="Lipun K."/>
        </authorList>
    </citation>
    <scope>NUCLEOTIDE SEQUENCE [LARGE SCALE GENOMIC DNA]</scope>
    <source>
        <strain evidence="9 10">JCM 11839</strain>
    </source>
</reference>
<evidence type="ECO:0000256" key="6">
    <source>
        <dbReference type="SAM" id="MobiDB-lite"/>
    </source>
</evidence>
<evidence type="ECO:0000313" key="9">
    <source>
        <dbReference type="EMBL" id="NMH76332.1"/>
    </source>
</evidence>
<dbReference type="InterPro" id="IPR002123">
    <property type="entry name" value="Plipid/glycerol_acylTrfase"/>
</dbReference>
<evidence type="ECO:0000256" key="2">
    <source>
        <dbReference type="ARBA" id="ARBA00022516"/>
    </source>
</evidence>
<dbReference type="RefSeq" id="WP_169394408.1">
    <property type="nucleotide sequence ID" value="NZ_BAAAJH010000003.1"/>
</dbReference>
<dbReference type="PANTHER" id="PTHR10434">
    <property type="entry name" value="1-ACYL-SN-GLYCEROL-3-PHOSPHATE ACYLTRANSFERASE"/>
    <property type="match status" value="1"/>
</dbReference>
<evidence type="ECO:0000256" key="5">
    <source>
        <dbReference type="ARBA" id="ARBA00023315"/>
    </source>
</evidence>
<keyword evidence="2" id="KW-0444">Lipid biosynthesis</keyword>
<keyword evidence="7" id="KW-0472">Membrane</keyword>
<dbReference type="SUPFAM" id="SSF69593">
    <property type="entry name" value="Glycerol-3-phosphate (1)-acyltransferase"/>
    <property type="match status" value="1"/>
</dbReference>
<comment type="pathway">
    <text evidence="1">Lipid metabolism.</text>
</comment>
<evidence type="ECO:0000256" key="4">
    <source>
        <dbReference type="ARBA" id="ARBA00023098"/>
    </source>
</evidence>
<comment type="caution">
    <text evidence="9">The sequence shown here is derived from an EMBL/GenBank/DDBJ whole genome shotgun (WGS) entry which is preliminary data.</text>
</comment>
<dbReference type="GO" id="GO:0016746">
    <property type="term" value="F:acyltransferase activity"/>
    <property type="evidence" value="ECO:0007669"/>
    <property type="project" value="UniProtKB-KW"/>
</dbReference>
<evidence type="ECO:0000259" key="8">
    <source>
        <dbReference type="SMART" id="SM00563"/>
    </source>
</evidence>
<evidence type="ECO:0000256" key="1">
    <source>
        <dbReference type="ARBA" id="ARBA00005189"/>
    </source>
</evidence>
<feature type="region of interest" description="Disordered" evidence="6">
    <location>
        <begin position="281"/>
        <end position="300"/>
    </location>
</feature>
<feature type="transmembrane region" description="Helical" evidence="7">
    <location>
        <begin position="45"/>
        <end position="67"/>
    </location>
</feature>
<gene>
    <name evidence="9" type="ORF">HF577_04315</name>
</gene>
<sequence>MTAPTALPHPAQQAAGWAPSSPCGPGCLQDDDRDAASRLRMASRLARLVGVLLAAVLVGAVLAVPLLRGPVRGHALRVGCRAALRAVGVRLRVNGGFSTGRAGVLVVANHLSWIDVLAMGAVQPVRMLAKQELRDWPVIGGLAARTGALFVDRAGLRSLPATVAATTQALRSGAVVGVFPEGTTWCGAAAGTFRRAAFQAAVDAQVPVRPVAIGLRRPDGTADRSSAFVGDQTLWDSLSRVLRLPALVCELTVLPVIPPGVAADRRELARLAADAVGAHTGVTHPHTRHHPSCAAAPVAA</sequence>
<keyword evidence="7" id="KW-0812">Transmembrane</keyword>
<dbReference type="SMART" id="SM00563">
    <property type="entry name" value="PlsC"/>
    <property type="match status" value="1"/>
</dbReference>
<organism evidence="9 10">
    <name type="scientific">Pseudonocardia xinjiangensis</name>
    <dbReference type="NCBI Taxonomy" id="75289"/>
    <lineage>
        <taxon>Bacteria</taxon>
        <taxon>Bacillati</taxon>
        <taxon>Actinomycetota</taxon>
        <taxon>Actinomycetes</taxon>
        <taxon>Pseudonocardiales</taxon>
        <taxon>Pseudonocardiaceae</taxon>
        <taxon>Pseudonocardia</taxon>
    </lineage>
</organism>
<protein>
    <submittedName>
        <fullName evidence="9">1-acyl-sn-glycerol-3-phosphate acyltransferase</fullName>
    </submittedName>
</protein>
<dbReference type="EMBL" id="JAAXKY010000007">
    <property type="protein sequence ID" value="NMH76332.1"/>
    <property type="molecule type" value="Genomic_DNA"/>
</dbReference>
<accession>A0ABX1R7K1</accession>
<evidence type="ECO:0000256" key="3">
    <source>
        <dbReference type="ARBA" id="ARBA00022679"/>
    </source>
</evidence>
<dbReference type="CDD" id="cd07989">
    <property type="entry name" value="LPLAT_AGPAT-like"/>
    <property type="match status" value="1"/>
</dbReference>
<evidence type="ECO:0000313" key="10">
    <source>
        <dbReference type="Proteomes" id="UP001296706"/>
    </source>
</evidence>
<name>A0ABX1R7K1_9PSEU</name>